<dbReference type="PANTHER" id="PTHR42683">
    <property type="entry name" value="ALDEHYDE REDUCTASE"/>
    <property type="match status" value="1"/>
</dbReference>
<dbReference type="PROSITE" id="PS00059">
    <property type="entry name" value="ADH_ZINC"/>
    <property type="match status" value="1"/>
</dbReference>
<evidence type="ECO:0000313" key="11">
    <source>
        <dbReference type="Proteomes" id="UP000250245"/>
    </source>
</evidence>
<dbReference type="RefSeq" id="WP_013188780.1">
    <property type="nucleotide sequence ID" value="NZ_CP068112.1"/>
</dbReference>
<dbReference type="EC" id="1.1.1.2" evidence="5"/>
<comment type="cofactor">
    <cofactor evidence="1 7">
        <name>Zn(2+)</name>
        <dbReference type="ChEBI" id="CHEBI:29105"/>
    </cofactor>
</comment>
<dbReference type="GO" id="GO:0008270">
    <property type="term" value="F:zinc ion binding"/>
    <property type="evidence" value="ECO:0007669"/>
    <property type="project" value="InterPro"/>
</dbReference>
<proteinExistence type="inferred from homology"/>
<keyword evidence="2 7" id="KW-0479">Metal-binding</keyword>
<evidence type="ECO:0000256" key="7">
    <source>
        <dbReference type="RuleBase" id="RU361277"/>
    </source>
</evidence>
<dbReference type="GeneID" id="55564637"/>
<dbReference type="Pfam" id="PF08240">
    <property type="entry name" value="ADH_N"/>
    <property type="match status" value="1"/>
</dbReference>
<evidence type="ECO:0000256" key="1">
    <source>
        <dbReference type="ARBA" id="ARBA00001947"/>
    </source>
</evidence>
<gene>
    <name evidence="10" type="primary">adhC2</name>
    <name evidence="9" type="ORF">HHJ67_01560</name>
    <name evidence="10" type="ORF">NCTC11820_00212</name>
</gene>
<dbReference type="InterPro" id="IPR013149">
    <property type="entry name" value="ADH-like_C"/>
</dbReference>
<dbReference type="InterPro" id="IPR047109">
    <property type="entry name" value="CAD-like"/>
</dbReference>
<evidence type="ECO:0000313" key="9">
    <source>
        <dbReference type="EMBL" id="NMW86447.1"/>
    </source>
</evidence>
<keyword evidence="3 7" id="KW-0862">Zinc</keyword>
<dbReference type="SUPFAM" id="SSF50129">
    <property type="entry name" value="GroES-like"/>
    <property type="match status" value="1"/>
</dbReference>
<sequence length="348" mass="37285">MTQVKAYAMDGPDQPFHPTVLERREPGPTEVYFEVKYAGVCHSDIHTGRGEWGSVTYPLTPGHEIAGIVTKVGTDVTKFKVGDRVGVGCFVDSCGHCETCRAGSEQFCRSDGGTIWTYNCVGRDGLPTAGGYSQGITVEQDYICHIPDSIPLDKAAPILCAGITLYSPLTRWGAGPGKKVAIVGMGGLGHMGVQISAALGAETHVISRTRAKEADAMRFGAVQLHPTSEVGTWESMAGQFDLVVSTLSDGVELDDLVGCVKPEGVVAVVGLPEHRQQFLMRSVVNDQKIIAGSSIGGIAKTQEVLNFCAEHDIAPQIEIISGNKINEAWNNVVNSKVRYRYVIDTSTF</sequence>
<dbReference type="InterPro" id="IPR020843">
    <property type="entry name" value="ER"/>
</dbReference>
<evidence type="ECO:0000256" key="4">
    <source>
        <dbReference type="ARBA" id="ARBA00023002"/>
    </source>
</evidence>
<dbReference type="SUPFAM" id="SSF51735">
    <property type="entry name" value="NAD(P)-binding Rossmann-fold domains"/>
    <property type="match status" value="1"/>
</dbReference>
<dbReference type="Proteomes" id="UP000553981">
    <property type="component" value="Unassembled WGS sequence"/>
</dbReference>
<dbReference type="CDD" id="cd05283">
    <property type="entry name" value="CAD1"/>
    <property type="match status" value="1"/>
</dbReference>
<evidence type="ECO:0000313" key="12">
    <source>
        <dbReference type="Proteomes" id="UP000553981"/>
    </source>
</evidence>
<dbReference type="InterPro" id="IPR013154">
    <property type="entry name" value="ADH-like_N"/>
</dbReference>
<dbReference type="Proteomes" id="UP000250245">
    <property type="component" value="Unassembled WGS sequence"/>
</dbReference>
<dbReference type="GO" id="GO:0008106">
    <property type="term" value="F:alcohol dehydrogenase (NADP+) activity"/>
    <property type="evidence" value="ECO:0007669"/>
    <property type="project" value="UniProtKB-EC"/>
</dbReference>
<reference evidence="10 11" key="1">
    <citation type="submission" date="2018-06" db="EMBL/GenBank/DDBJ databases">
        <authorList>
            <consortium name="Pathogen Informatics"/>
            <person name="Doyle S."/>
        </authorList>
    </citation>
    <scope>NUCLEOTIDE SEQUENCE [LARGE SCALE GENOMIC DNA]</scope>
    <source>
        <strain evidence="10 11">NCTC11820</strain>
    </source>
</reference>
<evidence type="ECO:0000256" key="5">
    <source>
        <dbReference type="ARBA" id="ARBA00024074"/>
    </source>
</evidence>
<dbReference type="InterPro" id="IPR011032">
    <property type="entry name" value="GroES-like_sf"/>
</dbReference>
<name>A0A2X3AKU8_9ACTO</name>
<protein>
    <recommendedName>
        <fullName evidence="5">alcohol dehydrogenase (NADP(+))</fullName>
        <ecNumber evidence="5">1.1.1.2</ecNumber>
    </recommendedName>
</protein>
<evidence type="ECO:0000259" key="8">
    <source>
        <dbReference type="SMART" id="SM00829"/>
    </source>
</evidence>
<dbReference type="InterPro" id="IPR036291">
    <property type="entry name" value="NAD(P)-bd_dom_sf"/>
</dbReference>
<keyword evidence="4 10" id="KW-0560">Oxidoreductase</keyword>
<dbReference type="InterPro" id="IPR002328">
    <property type="entry name" value="ADH_Zn_CS"/>
</dbReference>
<comment type="similarity">
    <text evidence="7">Belongs to the zinc-containing alcohol dehydrogenase family.</text>
</comment>
<organism evidence="10 11">
    <name type="scientific">Mobiluncus curtisii</name>
    <dbReference type="NCBI Taxonomy" id="2051"/>
    <lineage>
        <taxon>Bacteria</taxon>
        <taxon>Bacillati</taxon>
        <taxon>Actinomycetota</taxon>
        <taxon>Actinomycetes</taxon>
        <taxon>Actinomycetales</taxon>
        <taxon>Actinomycetaceae</taxon>
        <taxon>Mobiluncus</taxon>
    </lineage>
</organism>
<evidence type="ECO:0000256" key="6">
    <source>
        <dbReference type="ARBA" id="ARBA00048262"/>
    </source>
</evidence>
<dbReference type="SMART" id="SM00829">
    <property type="entry name" value="PKS_ER"/>
    <property type="match status" value="1"/>
</dbReference>
<reference evidence="9 12" key="2">
    <citation type="submission" date="2020-04" db="EMBL/GenBank/DDBJ databases">
        <title>Antimicrobial susceptibility and clonality of vaginal-derived multi-drug resistant Mobiluncus isolates in China.</title>
        <authorList>
            <person name="Zhang X."/>
        </authorList>
    </citation>
    <scope>NUCLEOTIDE SEQUENCE [LARGE SCALE GENOMIC DNA]</scope>
    <source>
        <strain evidence="9 12">19</strain>
    </source>
</reference>
<dbReference type="Gene3D" id="3.90.180.10">
    <property type="entry name" value="Medium-chain alcohol dehydrogenases, catalytic domain"/>
    <property type="match status" value="1"/>
</dbReference>
<evidence type="ECO:0000313" key="10">
    <source>
        <dbReference type="EMBL" id="SQB63439.1"/>
    </source>
</evidence>
<dbReference type="EMBL" id="UASJ01000001">
    <property type="protein sequence ID" value="SQB63439.1"/>
    <property type="molecule type" value="Genomic_DNA"/>
</dbReference>
<dbReference type="Gene3D" id="3.40.50.720">
    <property type="entry name" value="NAD(P)-binding Rossmann-like Domain"/>
    <property type="match status" value="1"/>
</dbReference>
<evidence type="ECO:0000256" key="3">
    <source>
        <dbReference type="ARBA" id="ARBA00022833"/>
    </source>
</evidence>
<comment type="catalytic activity">
    <reaction evidence="6">
        <text>a primary alcohol + NADP(+) = an aldehyde + NADPH + H(+)</text>
        <dbReference type="Rhea" id="RHEA:15937"/>
        <dbReference type="ChEBI" id="CHEBI:15378"/>
        <dbReference type="ChEBI" id="CHEBI:15734"/>
        <dbReference type="ChEBI" id="CHEBI:17478"/>
        <dbReference type="ChEBI" id="CHEBI:57783"/>
        <dbReference type="ChEBI" id="CHEBI:58349"/>
        <dbReference type="EC" id="1.1.1.2"/>
    </reaction>
</comment>
<dbReference type="AlphaFoldDB" id="A0A2X3AKU8"/>
<dbReference type="Pfam" id="PF00107">
    <property type="entry name" value="ADH_zinc_N"/>
    <property type="match status" value="1"/>
</dbReference>
<accession>A0A2X3AKU8</accession>
<evidence type="ECO:0000256" key="2">
    <source>
        <dbReference type="ARBA" id="ARBA00022723"/>
    </source>
</evidence>
<dbReference type="FunFam" id="3.40.50.720:FF:000022">
    <property type="entry name" value="Cinnamyl alcohol dehydrogenase"/>
    <property type="match status" value="1"/>
</dbReference>
<dbReference type="OMA" id="GWGEQKF"/>
<feature type="domain" description="Enoyl reductase (ER)" evidence="8">
    <location>
        <begin position="11"/>
        <end position="343"/>
    </location>
</feature>
<dbReference type="EMBL" id="JABCUI010000001">
    <property type="protein sequence ID" value="NMW86447.1"/>
    <property type="molecule type" value="Genomic_DNA"/>
</dbReference>